<evidence type="ECO:0000313" key="2">
    <source>
        <dbReference type="EMBL" id="KAF7271042.1"/>
    </source>
</evidence>
<dbReference type="OrthoDB" id="27601at2759"/>
<dbReference type="GO" id="GO:0006400">
    <property type="term" value="P:tRNA modification"/>
    <property type="evidence" value="ECO:0007669"/>
    <property type="project" value="InterPro"/>
</dbReference>
<evidence type="ECO:0000259" key="1">
    <source>
        <dbReference type="Pfam" id="PF01702"/>
    </source>
</evidence>
<comment type="caution">
    <text evidence="2">The sequence shown here is derived from an EMBL/GenBank/DDBJ whole genome shotgun (WGS) entry which is preliminary data.</text>
</comment>
<dbReference type="InterPro" id="IPR036511">
    <property type="entry name" value="TGT-like_sf"/>
</dbReference>
<dbReference type="Gene3D" id="3.20.20.105">
    <property type="entry name" value="Queuine tRNA-ribosyltransferase-like"/>
    <property type="match status" value="1"/>
</dbReference>
<organism evidence="2 3">
    <name type="scientific">Rhynchophorus ferrugineus</name>
    <name type="common">Red palm weevil</name>
    <name type="synonym">Curculio ferrugineus</name>
    <dbReference type="NCBI Taxonomy" id="354439"/>
    <lineage>
        <taxon>Eukaryota</taxon>
        <taxon>Metazoa</taxon>
        <taxon>Ecdysozoa</taxon>
        <taxon>Arthropoda</taxon>
        <taxon>Hexapoda</taxon>
        <taxon>Insecta</taxon>
        <taxon>Pterygota</taxon>
        <taxon>Neoptera</taxon>
        <taxon>Endopterygota</taxon>
        <taxon>Coleoptera</taxon>
        <taxon>Polyphaga</taxon>
        <taxon>Cucujiformia</taxon>
        <taxon>Curculionidae</taxon>
        <taxon>Dryophthorinae</taxon>
        <taxon>Rhynchophorus</taxon>
    </lineage>
</organism>
<accession>A0A834I207</accession>
<dbReference type="AlphaFoldDB" id="A0A834I207"/>
<gene>
    <name evidence="2" type="ORF">GWI33_016007</name>
</gene>
<name>A0A834I207_RHYFE</name>
<evidence type="ECO:0000313" key="3">
    <source>
        <dbReference type="Proteomes" id="UP000625711"/>
    </source>
</evidence>
<dbReference type="PANTHER" id="PTHR46064:SF1">
    <property type="entry name" value="QUEUINE TRNA-RIBOSYLTRANSFERASE ACCESSORY SUBUNIT 2"/>
    <property type="match status" value="1"/>
</dbReference>
<reference evidence="2" key="1">
    <citation type="submission" date="2020-08" db="EMBL/GenBank/DDBJ databases">
        <title>Genome sequencing and assembly of the red palm weevil Rhynchophorus ferrugineus.</title>
        <authorList>
            <person name="Dias G.B."/>
            <person name="Bergman C.M."/>
            <person name="Manee M."/>
        </authorList>
    </citation>
    <scope>NUCLEOTIDE SEQUENCE</scope>
    <source>
        <strain evidence="2">AA-2017</strain>
        <tissue evidence="2">Whole larva</tissue>
    </source>
</reference>
<dbReference type="Proteomes" id="UP000625711">
    <property type="component" value="Unassembled WGS sequence"/>
</dbReference>
<sequence length="270" mass="30526">MKFTVESVIKKAPRIGQLHQFKGSAEINLETPLAVLHTQAGHIPHITHEVFKLISKEPHILQIPLVSIHNYSDVMQTYNGDIAEFIGNKDSLTYITLNDPSNLTKQGHHVKEKVPVFTKNGKVLYDSKKYMSLIESLKPDMYCLLSDGDTNIASAQKRLTKSVDNTVIFNEQCISYHKKSLALKDAFVIAPIAGGYCSKSRQKCLELILPNNKYVQGYLIDGLHNNGPEVEFLPFNDVSHIVEEIIDNLPIEKLKANLNRKICCSYIFYR</sequence>
<dbReference type="Pfam" id="PF01702">
    <property type="entry name" value="TGT"/>
    <property type="match status" value="1"/>
</dbReference>
<feature type="domain" description="tRNA-guanine(15) transglycosylase-like" evidence="1">
    <location>
        <begin position="13"/>
        <end position="253"/>
    </location>
</feature>
<dbReference type="InterPro" id="IPR002616">
    <property type="entry name" value="tRNA_ribo_trans-like"/>
</dbReference>
<dbReference type="PANTHER" id="PTHR46064">
    <property type="entry name" value="QUEUINE TRNA-RIBOSYLTRANSFERASE ACCESSORY SUBUNIT 2"/>
    <property type="match status" value="1"/>
</dbReference>
<keyword evidence="3" id="KW-1185">Reference proteome</keyword>
<dbReference type="InterPro" id="IPR050852">
    <property type="entry name" value="Queuine_tRNA-ribosyltrfase"/>
</dbReference>
<proteinExistence type="predicted"/>
<dbReference type="SUPFAM" id="SSF51713">
    <property type="entry name" value="tRNA-guanine transglycosylase"/>
    <property type="match status" value="1"/>
</dbReference>
<dbReference type="EMBL" id="JAACXV010014020">
    <property type="protein sequence ID" value="KAF7271042.1"/>
    <property type="molecule type" value="Genomic_DNA"/>
</dbReference>
<protein>
    <recommendedName>
        <fullName evidence="1">tRNA-guanine(15) transglycosylase-like domain-containing protein</fullName>
    </recommendedName>
</protein>